<evidence type="ECO:0000256" key="4">
    <source>
        <dbReference type="SAM" id="Phobius"/>
    </source>
</evidence>
<proteinExistence type="predicted"/>
<dbReference type="Pfam" id="PF13424">
    <property type="entry name" value="TPR_12"/>
    <property type="match status" value="1"/>
</dbReference>
<feature type="transmembrane region" description="Helical" evidence="4">
    <location>
        <begin position="208"/>
        <end position="229"/>
    </location>
</feature>
<dbReference type="PANTHER" id="PTHR44809">
    <property type="match status" value="1"/>
</dbReference>
<keyword evidence="6" id="KW-1185">Reference proteome</keyword>
<dbReference type="InterPro" id="IPR013105">
    <property type="entry name" value="TPR_2"/>
</dbReference>
<gene>
    <name evidence="5" type="ORF">K1X11_018560</name>
</gene>
<accession>A0ABZ1C505</accession>
<name>A0ABZ1C505_9BACT</name>
<reference evidence="5 6" key="1">
    <citation type="submission" date="2023-12" db="EMBL/GenBank/DDBJ databases">
        <title>Description of an unclassified Opitutus bacterium of Verrucomicrobiota.</title>
        <authorList>
            <person name="Zhang D.-F."/>
        </authorList>
    </citation>
    <scope>NUCLEOTIDE SEQUENCE [LARGE SCALE GENOMIC DNA]</scope>
    <source>
        <strain evidence="5 6">WL0086</strain>
    </source>
</reference>
<keyword evidence="1" id="KW-0677">Repeat</keyword>
<feature type="transmembrane region" description="Helical" evidence="4">
    <location>
        <begin position="62"/>
        <end position="92"/>
    </location>
</feature>
<dbReference type="InterPro" id="IPR052943">
    <property type="entry name" value="TMTC_O-mannosyl-trnsfr"/>
</dbReference>
<keyword evidence="2 3" id="KW-0802">TPR repeat</keyword>
<evidence type="ECO:0000256" key="2">
    <source>
        <dbReference type="ARBA" id="ARBA00022803"/>
    </source>
</evidence>
<feature type="transmembrane region" description="Helical" evidence="4">
    <location>
        <begin position="149"/>
        <end position="167"/>
    </location>
</feature>
<keyword evidence="4" id="KW-0812">Transmembrane</keyword>
<dbReference type="Proteomes" id="UP000738431">
    <property type="component" value="Chromosome"/>
</dbReference>
<dbReference type="SMART" id="SM00028">
    <property type="entry name" value="TPR"/>
    <property type="match status" value="8"/>
</dbReference>
<organism evidence="5 6">
    <name type="scientific">Actomonas aquatica</name>
    <dbReference type="NCBI Taxonomy" id="2866162"/>
    <lineage>
        <taxon>Bacteria</taxon>
        <taxon>Pseudomonadati</taxon>
        <taxon>Verrucomicrobiota</taxon>
        <taxon>Opitutia</taxon>
        <taxon>Opitutales</taxon>
        <taxon>Opitutaceae</taxon>
        <taxon>Actomonas</taxon>
    </lineage>
</organism>
<dbReference type="Pfam" id="PF07719">
    <property type="entry name" value="TPR_2"/>
    <property type="match status" value="1"/>
</dbReference>
<protein>
    <submittedName>
        <fullName evidence="5">Tetratricopeptide repeat protein</fullName>
    </submittedName>
</protein>
<feature type="transmembrane region" description="Helical" evidence="4">
    <location>
        <begin position="235"/>
        <end position="257"/>
    </location>
</feature>
<dbReference type="SUPFAM" id="SSF48452">
    <property type="entry name" value="TPR-like"/>
    <property type="match status" value="1"/>
</dbReference>
<feature type="transmembrane region" description="Helical" evidence="4">
    <location>
        <begin position="179"/>
        <end position="196"/>
    </location>
</feature>
<feature type="repeat" description="TPR" evidence="3">
    <location>
        <begin position="621"/>
        <end position="654"/>
    </location>
</feature>
<keyword evidence="4" id="KW-1133">Transmembrane helix</keyword>
<dbReference type="Gene3D" id="1.25.40.10">
    <property type="entry name" value="Tetratricopeptide repeat domain"/>
    <property type="match status" value="4"/>
</dbReference>
<feature type="transmembrane region" description="Helical" evidence="4">
    <location>
        <begin position="107"/>
        <end position="128"/>
    </location>
</feature>
<dbReference type="InterPro" id="IPR011990">
    <property type="entry name" value="TPR-like_helical_dom_sf"/>
</dbReference>
<dbReference type="PROSITE" id="PS50005">
    <property type="entry name" value="TPR"/>
    <property type="match status" value="2"/>
</dbReference>
<sequence length="670" mass="74265">MSHPRAAVLAAGGAALLMALHPVAVESVAWISEQKNTLSTVFYFGAALLFLRYREFPHPGRYLLATTTFLLALGTKTVTATLPAALLVVFWWQKGRLSWRNDVRPLLPWFGMALAAGLTTAWIERNLIGADGADYALSFPERSLLANRILWFYLGSFAWPADLAFFYERWDVPTASGGWWPYALLTVLFTVGLGWLSRRGYRGGLAIWLLWAGTLFPALGFFNVFPFAFSYVADHFQYLATFSLAGGLAMGITLLALRGNRLRQRILVACSLGVLGLLGVMAHRESRHYQNNIALFSASAATVPNNWMAQRCLAWAYSLLPDHDAESIQHYRASLALKPDSPDSLHGLAVVLLRDPAHADEAEALLRQAIALRPHFAEPHYLLALRQRNDPQRTAAVIDHLEIALQTRPEFAAAHQLLGDVLARDPSRQAEALHHFNEALRFEPELAAAHAGIGRLLASLPGRDREAESRLREALALDADLAAAHFELANLLARQPDGAEEAVTHYEAAIRLQPDTAGAHFNLANTLARFPDRMEEALQHYAEALKRQPDSAEILGNLGNAYGRLGRLAESLALYEEALRLDPSLGWLHQNFALGLSRLPNEATRAREHAREAVRLEPRNPAAHNTLALVYAQQNALEEARASWQRALQLDPNFAAARANLEQVNRLLQR</sequence>
<feature type="repeat" description="TPR" evidence="3">
    <location>
        <begin position="552"/>
        <end position="585"/>
    </location>
</feature>
<evidence type="ECO:0000313" key="6">
    <source>
        <dbReference type="Proteomes" id="UP000738431"/>
    </source>
</evidence>
<feature type="transmembrane region" description="Helical" evidence="4">
    <location>
        <begin position="37"/>
        <end position="53"/>
    </location>
</feature>
<dbReference type="EMBL" id="CP139781">
    <property type="protein sequence ID" value="WRQ86818.1"/>
    <property type="molecule type" value="Genomic_DNA"/>
</dbReference>
<dbReference type="RefSeq" id="WP_324726023.1">
    <property type="nucleotide sequence ID" value="NZ_CP139781.1"/>
</dbReference>
<evidence type="ECO:0000313" key="5">
    <source>
        <dbReference type="EMBL" id="WRQ86818.1"/>
    </source>
</evidence>
<feature type="transmembrane region" description="Helical" evidence="4">
    <location>
        <begin position="266"/>
        <end position="283"/>
    </location>
</feature>
<dbReference type="PROSITE" id="PS50293">
    <property type="entry name" value="TPR_REGION"/>
    <property type="match status" value="1"/>
</dbReference>
<dbReference type="PANTHER" id="PTHR44809:SF1">
    <property type="entry name" value="PROTEIN O-MANNOSYL-TRANSFERASE TMTC1"/>
    <property type="match status" value="1"/>
</dbReference>
<evidence type="ECO:0000256" key="1">
    <source>
        <dbReference type="ARBA" id="ARBA00022737"/>
    </source>
</evidence>
<dbReference type="InterPro" id="IPR019734">
    <property type="entry name" value="TPR_rpt"/>
</dbReference>
<evidence type="ECO:0000256" key="3">
    <source>
        <dbReference type="PROSITE-ProRule" id="PRU00339"/>
    </source>
</evidence>
<keyword evidence="4" id="KW-0472">Membrane</keyword>
<dbReference type="Pfam" id="PF13432">
    <property type="entry name" value="TPR_16"/>
    <property type="match status" value="1"/>
</dbReference>